<dbReference type="EnsemblMetazoa" id="CJA06664.1">
    <property type="protein sequence ID" value="CJA06664.1"/>
    <property type="gene ID" value="WBGene00125868"/>
</dbReference>
<dbReference type="AlphaFoldDB" id="A0A8R1DM60"/>
<reference evidence="2" key="1">
    <citation type="submission" date="2010-08" db="EMBL/GenBank/DDBJ databases">
        <authorList>
            <consortium name="Caenorhabditis japonica Sequencing Consortium"/>
            <person name="Wilson R.K."/>
        </authorList>
    </citation>
    <scope>NUCLEOTIDE SEQUENCE [LARGE SCALE GENOMIC DNA]</scope>
    <source>
        <strain evidence="2">DF5081</strain>
    </source>
</reference>
<organism evidence="1 2">
    <name type="scientific">Caenorhabditis japonica</name>
    <dbReference type="NCBI Taxonomy" id="281687"/>
    <lineage>
        <taxon>Eukaryota</taxon>
        <taxon>Metazoa</taxon>
        <taxon>Ecdysozoa</taxon>
        <taxon>Nematoda</taxon>
        <taxon>Chromadorea</taxon>
        <taxon>Rhabditida</taxon>
        <taxon>Rhabditina</taxon>
        <taxon>Rhabditomorpha</taxon>
        <taxon>Rhabditoidea</taxon>
        <taxon>Rhabditidae</taxon>
        <taxon>Peloderinae</taxon>
        <taxon>Caenorhabditis</taxon>
    </lineage>
</organism>
<name>A0A8R1DM60_CAEJA</name>
<proteinExistence type="predicted"/>
<protein>
    <submittedName>
        <fullName evidence="1">Uncharacterized protein</fullName>
    </submittedName>
</protein>
<dbReference type="Proteomes" id="UP000005237">
    <property type="component" value="Unassembled WGS sequence"/>
</dbReference>
<accession>A0A8R1DM60</accession>
<evidence type="ECO:0000313" key="2">
    <source>
        <dbReference type="Proteomes" id="UP000005237"/>
    </source>
</evidence>
<reference evidence="1" key="2">
    <citation type="submission" date="2022-06" db="UniProtKB">
        <authorList>
            <consortium name="EnsemblMetazoa"/>
        </authorList>
    </citation>
    <scope>IDENTIFICATION</scope>
    <source>
        <strain evidence="1">DF5081</strain>
    </source>
</reference>
<keyword evidence="2" id="KW-1185">Reference proteome</keyword>
<sequence length="47" mass="5032">VYGSEHPPARTSKRSEAVFMSFFGIPNGLGKVSGTIVGPPKWSNALR</sequence>
<evidence type="ECO:0000313" key="1">
    <source>
        <dbReference type="EnsemblMetazoa" id="CJA06664.1"/>
    </source>
</evidence>